<dbReference type="EMBL" id="CP001843">
    <property type="protein sequence ID" value="AEF86565.1"/>
    <property type="molecule type" value="Genomic_DNA"/>
</dbReference>
<evidence type="ECO:0000313" key="1">
    <source>
        <dbReference type="EMBL" id="AEF86565.1"/>
    </source>
</evidence>
<dbReference type="Proteomes" id="UP000009223">
    <property type="component" value="Chromosome"/>
</dbReference>
<accession>F5YNQ9</accession>
<dbReference type="eggNOG" id="COG5340">
    <property type="taxonomic scope" value="Bacteria"/>
</dbReference>
<reference evidence="1 2" key="2">
    <citation type="journal article" date="2011" name="ISME J.">
        <title>RNA-seq reveals cooperative metabolic interactions between two termite-gut spirochete species in co-culture.</title>
        <authorList>
            <person name="Rosenthal A.Z."/>
            <person name="Matson E.G."/>
            <person name="Eldar A."/>
            <person name="Leadbetter J.R."/>
        </authorList>
    </citation>
    <scope>NUCLEOTIDE SEQUENCE [LARGE SCALE GENOMIC DNA]</scope>
    <source>
        <strain evidence="2">ATCC BAA-887 / DSM 12427 / ZAS-2</strain>
    </source>
</reference>
<sequence length="210" mass="24302">MNRLTHAILEQNLPTVFTMADLKRLEPEDNARYCQMRRALALGDIIRLRRGFYALNRIFRKELINGHLLAHQFIPDSYISFETALRDAGWIPEFVFEIASVSSRQSCVISTEFARFSYTRIPQKNLFAGVEKFTHGLAYHWEAKPLKALADYLYVSKHPWNSLDPLVKSLRIEIDDLETLSAEDFNELEGNYEAACVENFLSGIRKELQV</sequence>
<evidence type="ECO:0008006" key="3">
    <source>
        <dbReference type="Google" id="ProtNLM"/>
    </source>
</evidence>
<dbReference type="OrthoDB" id="191172at2"/>
<proteinExistence type="predicted"/>
<dbReference type="STRING" id="545694.TREPR_1634"/>
<reference evidence="2" key="1">
    <citation type="submission" date="2009-12" db="EMBL/GenBank/DDBJ databases">
        <title>Complete sequence of Treponema primitia strain ZAS-2.</title>
        <authorList>
            <person name="Tetu S.G."/>
            <person name="Matson E."/>
            <person name="Ren Q."/>
            <person name="Seshadri R."/>
            <person name="Elbourne L."/>
            <person name="Hassan K.A."/>
            <person name="Durkin A."/>
            <person name="Radune D."/>
            <person name="Mohamoud Y."/>
            <person name="Shay R."/>
            <person name="Jin S."/>
            <person name="Zhang X."/>
            <person name="Lucey K."/>
            <person name="Ballor N.R."/>
            <person name="Ottesen E."/>
            <person name="Rosenthal R."/>
            <person name="Allen A."/>
            <person name="Leadbetter J.R."/>
            <person name="Paulsen I.T."/>
        </authorList>
    </citation>
    <scope>NUCLEOTIDE SEQUENCE [LARGE SCALE GENOMIC DNA]</scope>
    <source>
        <strain evidence="2">ATCC BAA-887 / DSM 12427 / ZAS-2</strain>
    </source>
</reference>
<protein>
    <recommendedName>
        <fullName evidence="3">Transcriptional regulator, AbiEi antitoxin, Type IV TA system</fullName>
    </recommendedName>
</protein>
<gene>
    <name evidence="1" type="ordered locus">TREPR_1634</name>
</gene>
<dbReference type="KEGG" id="tpi:TREPR_1634"/>
<organism evidence="1 2">
    <name type="scientific">Treponema primitia (strain ATCC BAA-887 / DSM 12427 / ZAS-2)</name>
    <dbReference type="NCBI Taxonomy" id="545694"/>
    <lineage>
        <taxon>Bacteria</taxon>
        <taxon>Pseudomonadati</taxon>
        <taxon>Spirochaetota</taxon>
        <taxon>Spirochaetia</taxon>
        <taxon>Spirochaetales</taxon>
        <taxon>Treponemataceae</taxon>
        <taxon>Treponema</taxon>
    </lineage>
</organism>
<evidence type="ECO:0000313" key="2">
    <source>
        <dbReference type="Proteomes" id="UP000009223"/>
    </source>
</evidence>
<dbReference type="AlphaFoldDB" id="F5YNQ9"/>
<name>F5YNQ9_TREPZ</name>
<dbReference type="RefSeq" id="WP_015708488.1">
    <property type="nucleotide sequence ID" value="NC_015578.1"/>
</dbReference>
<keyword evidence="2" id="KW-1185">Reference proteome</keyword>
<dbReference type="HOGENOM" id="CLU_106624_1_0_12"/>